<dbReference type="InterPro" id="IPR023795">
    <property type="entry name" value="Serpin_CS"/>
</dbReference>
<comment type="caution">
    <text evidence="4">The sequence shown here is derived from an EMBL/GenBank/DDBJ whole genome shotgun (WGS) entry which is preliminary data.</text>
</comment>
<dbReference type="Proteomes" id="UP000632377">
    <property type="component" value="Unassembled WGS sequence"/>
</dbReference>
<keyword evidence="5" id="KW-1185">Reference proteome</keyword>
<proteinExistence type="inferred from homology"/>
<comment type="similarity">
    <text evidence="1">Belongs to the serpin family.</text>
</comment>
<dbReference type="InterPro" id="IPR042185">
    <property type="entry name" value="Serpin_sf_2"/>
</dbReference>
<dbReference type="PANTHER" id="PTHR11461">
    <property type="entry name" value="SERINE PROTEASE INHIBITOR, SERPIN"/>
    <property type="match status" value="1"/>
</dbReference>
<dbReference type="Gene3D" id="2.30.39.10">
    <property type="entry name" value="Alpha-1-antitrypsin, domain 1"/>
    <property type="match status" value="1"/>
</dbReference>
<dbReference type="InterPro" id="IPR042178">
    <property type="entry name" value="Serpin_sf_1"/>
</dbReference>
<dbReference type="Gene3D" id="3.30.497.10">
    <property type="entry name" value="Antithrombin, subunit I, domain 2"/>
    <property type="match status" value="1"/>
</dbReference>
<dbReference type="InterPro" id="IPR036186">
    <property type="entry name" value="Serpin_sf"/>
</dbReference>
<evidence type="ECO:0000256" key="1">
    <source>
        <dbReference type="RuleBase" id="RU000411"/>
    </source>
</evidence>
<evidence type="ECO:0000256" key="2">
    <source>
        <dbReference type="SAM" id="SignalP"/>
    </source>
</evidence>
<dbReference type="Pfam" id="PF00079">
    <property type="entry name" value="Serpin"/>
    <property type="match status" value="1"/>
</dbReference>
<evidence type="ECO:0000313" key="4">
    <source>
        <dbReference type="EMBL" id="MBL4935605.1"/>
    </source>
</evidence>
<evidence type="ECO:0000313" key="5">
    <source>
        <dbReference type="Proteomes" id="UP000632377"/>
    </source>
</evidence>
<protein>
    <submittedName>
        <fullName evidence="4">Serpin family protein</fullName>
    </submittedName>
</protein>
<dbReference type="PROSITE" id="PS51257">
    <property type="entry name" value="PROKAR_LIPOPROTEIN"/>
    <property type="match status" value="1"/>
</dbReference>
<dbReference type="InterPro" id="IPR023796">
    <property type="entry name" value="Serpin_dom"/>
</dbReference>
<dbReference type="PANTHER" id="PTHR11461:SF211">
    <property type="entry name" value="GH10112P-RELATED"/>
    <property type="match status" value="1"/>
</dbReference>
<dbReference type="SMART" id="SM00093">
    <property type="entry name" value="SERPIN"/>
    <property type="match status" value="1"/>
</dbReference>
<feature type="chain" id="PRO_5045442297" evidence="2">
    <location>
        <begin position="21"/>
        <end position="442"/>
    </location>
</feature>
<reference evidence="4 5" key="1">
    <citation type="submission" date="2021-01" db="EMBL/GenBank/DDBJ databases">
        <title>Genome public.</title>
        <authorList>
            <person name="Liu C."/>
            <person name="Sun Q."/>
        </authorList>
    </citation>
    <scope>NUCLEOTIDE SEQUENCE [LARGE SCALE GENOMIC DNA]</scope>
    <source>
        <strain evidence="4 5">YIM B02515</strain>
    </source>
</reference>
<dbReference type="InterPro" id="IPR000215">
    <property type="entry name" value="Serpin_fam"/>
</dbReference>
<organism evidence="4 5">
    <name type="scientific">Clostridium rhizosphaerae</name>
    <dbReference type="NCBI Taxonomy" id="2803861"/>
    <lineage>
        <taxon>Bacteria</taxon>
        <taxon>Bacillati</taxon>
        <taxon>Bacillota</taxon>
        <taxon>Clostridia</taxon>
        <taxon>Eubacteriales</taxon>
        <taxon>Clostridiaceae</taxon>
        <taxon>Clostridium</taxon>
    </lineage>
</organism>
<keyword evidence="2" id="KW-0732">Signal</keyword>
<accession>A0ABS1T8F7</accession>
<sequence>MRKLAALVSVFMLFSGIAGCGRAKTTNTTDISSKPDTTDTAQKYSVAENPMYPKSMAFDDYDGRISVMKDNKLEDSFSNALKDFTYKSTSEILKNKTNNITYSPVSLYMALSLAGTGAGGSTQKEIFSVLGAENNKADYISNENSKLFRLLYSDNEIGKIKIANSVWLDKDKKFKKSFLDTAVKDFYSSVYNLDFEDKTSSKLMEDWISKNTNGVISPKISLDKNQIMSILNTIYYKDQWMDKFDDKATKTDTFYLKNGQELKCDFMNSTYATHSFTRGEGFTSSALSLKNNGSLLFILPDKGVSIDSLLQSPEKAAKLFDEQSNVNGKVIFQIPKFSYGSSLDLKEALNNLGIKEAFKDNADFSGITEGKAFISNIKQESHIAIDEKGVEAAAFTQIDYAGSAAPKPEKAEMILNRPFIFAIKVNRDNILFVGIVNNPKEK</sequence>
<evidence type="ECO:0000259" key="3">
    <source>
        <dbReference type="SMART" id="SM00093"/>
    </source>
</evidence>
<dbReference type="EMBL" id="JAESWC010000002">
    <property type="protein sequence ID" value="MBL4935605.1"/>
    <property type="molecule type" value="Genomic_DNA"/>
</dbReference>
<dbReference type="SUPFAM" id="SSF56574">
    <property type="entry name" value="Serpins"/>
    <property type="match status" value="1"/>
</dbReference>
<name>A0ABS1T8F7_9CLOT</name>
<dbReference type="RefSeq" id="WP_202748203.1">
    <property type="nucleotide sequence ID" value="NZ_JAESWC010000002.1"/>
</dbReference>
<gene>
    <name evidence="4" type="ORF">JK636_07520</name>
</gene>
<feature type="signal peptide" evidence="2">
    <location>
        <begin position="1"/>
        <end position="20"/>
    </location>
</feature>
<feature type="domain" description="Serpin" evidence="3">
    <location>
        <begin position="86"/>
        <end position="439"/>
    </location>
</feature>
<dbReference type="PROSITE" id="PS00284">
    <property type="entry name" value="SERPIN"/>
    <property type="match status" value="1"/>
</dbReference>